<organism evidence="5 6">
    <name type="scientific">Apostasia shenzhenica</name>
    <dbReference type="NCBI Taxonomy" id="1088818"/>
    <lineage>
        <taxon>Eukaryota</taxon>
        <taxon>Viridiplantae</taxon>
        <taxon>Streptophyta</taxon>
        <taxon>Embryophyta</taxon>
        <taxon>Tracheophyta</taxon>
        <taxon>Spermatophyta</taxon>
        <taxon>Magnoliopsida</taxon>
        <taxon>Liliopsida</taxon>
        <taxon>Asparagales</taxon>
        <taxon>Orchidaceae</taxon>
        <taxon>Apostasioideae</taxon>
        <taxon>Apostasia</taxon>
    </lineage>
</organism>
<protein>
    <submittedName>
        <fullName evidence="5">Uncharacterized protein</fullName>
    </submittedName>
</protein>
<dbReference type="Proteomes" id="UP000236161">
    <property type="component" value="Unassembled WGS sequence"/>
</dbReference>
<dbReference type="PANTHER" id="PTHR31234">
    <property type="entry name" value="LATE EMBRYOGENESIS ABUNDANT (LEA) HYDROXYPROLINE-RICH GLYCOPROTEIN FAMILY"/>
    <property type="match status" value="1"/>
</dbReference>
<feature type="compositionally biased region" description="Pro residues" evidence="3">
    <location>
        <begin position="19"/>
        <end position="28"/>
    </location>
</feature>
<feature type="region of interest" description="Disordered" evidence="3">
    <location>
        <begin position="1"/>
        <end position="45"/>
    </location>
</feature>
<dbReference type="GO" id="GO:0005886">
    <property type="term" value="C:plasma membrane"/>
    <property type="evidence" value="ECO:0007669"/>
    <property type="project" value="TreeGrafter"/>
</dbReference>
<dbReference type="EMBL" id="KZ451908">
    <property type="protein sequence ID" value="PKA63612.1"/>
    <property type="molecule type" value="Genomic_DNA"/>
</dbReference>
<feature type="transmembrane region" description="Helical" evidence="4">
    <location>
        <begin position="59"/>
        <end position="85"/>
    </location>
</feature>
<keyword evidence="4" id="KW-0812">Transmembrane</keyword>
<dbReference type="OrthoDB" id="777695at2759"/>
<evidence type="ECO:0000256" key="3">
    <source>
        <dbReference type="SAM" id="MobiDB-lite"/>
    </source>
</evidence>
<keyword evidence="4" id="KW-1133">Transmembrane helix</keyword>
<dbReference type="PANTHER" id="PTHR31234:SF35">
    <property type="entry name" value="LATE EMBRYOGENESIS ABUNDANT (LEA) HYDROXYPROLINE-RICH GLYCOPROTEIN FAMILY"/>
    <property type="match status" value="1"/>
</dbReference>
<sequence length="252" mass="27240">MANAAKHPLQKPPGYRDPAAPPLAVPKPPPKKAQLPPAFRYPGKPTRQHRIRRSCSRRICCGCCFAFLAIVFLLAVAGGVSYLWFRPMLPSFRVENVTAPVFNLSSRSDGTFLDASAIVKIHASNPNGKLGLSYREATARVAAADEDGDVEVGTGSAPGFELGRRNSTVIWFAAAAKGLMVDDAVGGRLKSRFKNSEIRFVVEIRTKVGYVINGKSTVKLPIRVKCSAVSLKQIGSGRSLPKCNLDFLNGIF</sequence>
<evidence type="ECO:0000313" key="6">
    <source>
        <dbReference type="Proteomes" id="UP000236161"/>
    </source>
</evidence>
<gene>
    <name evidence="5" type="ORF">AXF42_Ash005507</name>
</gene>
<keyword evidence="6" id="KW-1185">Reference proteome</keyword>
<dbReference type="GO" id="GO:0098542">
    <property type="term" value="P:defense response to other organism"/>
    <property type="evidence" value="ECO:0007669"/>
    <property type="project" value="InterPro"/>
</dbReference>
<evidence type="ECO:0000256" key="1">
    <source>
        <dbReference type="ARBA" id="ARBA00004370"/>
    </source>
</evidence>
<dbReference type="STRING" id="1088818.A0A2I0B755"/>
<name>A0A2I0B755_9ASPA</name>
<evidence type="ECO:0000256" key="4">
    <source>
        <dbReference type="SAM" id="Phobius"/>
    </source>
</evidence>
<evidence type="ECO:0000256" key="2">
    <source>
        <dbReference type="ARBA" id="ARBA00023136"/>
    </source>
</evidence>
<dbReference type="AlphaFoldDB" id="A0A2I0B755"/>
<comment type="subcellular location">
    <subcellularLocation>
        <location evidence="1">Membrane</location>
    </subcellularLocation>
</comment>
<evidence type="ECO:0000313" key="5">
    <source>
        <dbReference type="EMBL" id="PKA63612.1"/>
    </source>
</evidence>
<keyword evidence="2 4" id="KW-0472">Membrane</keyword>
<reference evidence="5 6" key="1">
    <citation type="journal article" date="2017" name="Nature">
        <title>The Apostasia genome and the evolution of orchids.</title>
        <authorList>
            <person name="Zhang G.Q."/>
            <person name="Liu K.W."/>
            <person name="Li Z."/>
            <person name="Lohaus R."/>
            <person name="Hsiao Y.Y."/>
            <person name="Niu S.C."/>
            <person name="Wang J.Y."/>
            <person name="Lin Y.C."/>
            <person name="Xu Q."/>
            <person name="Chen L.J."/>
            <person name="Yoshida K."/>
            <person name="Fujiwara S."/>
            <person name="Wang Z.W."/>
            <person name="Zhang Y.Q."/>
            <person name="Mitsuda N."/>
            <person name="Wang M."/>
            <person name="Liu G.H."/>
            <person name="Pecoraro L."/>
            <person name="Huang H.X."/>
            <person name="Xiao X.J."/>
            <person name="Lin M."/>
            <person name="Wu X.Y."/>
            <person name="Wu W.L."/>
            <person name="Chen Y.Y."/>
            <person name="Chang S.B."/>
            <person name="Sakamoto S."/>
            <person name="Ohme-Takagi M."/>
            <person name="Yagi M."/>
            <person name="Zeng S.J."/>
            <person name="Shen C.Y."/>
            <person name="Yeh C.M."/>
            <person name="Luo Y.B."/>
            <person name="Tsai W.C."/>
            <person name="Van de Peer Y."/>
            <person name="Liu Z.J."/>
        </authorList>
    </citation>
    <scope>NUCLEOTIDE SEQUENCE [LARGE SCALE GENOMIC DNA]</scope>
    <source>
        <strain evidence="6">cv. Shenzhen</strain>
        <tissue evidence="5">Stem</tissue>
    </source>
</reference>
<dbReference type="InterPro" id="IPR044839">
    <property type="entry name" value="NDR1-like"/>
</dbReference>
<accession>A0A2I0B755</accession>
<proteinExistence type="predicted"/>